<dbReference type="EMBL" id="VSSQ01100761">
    <property type="protein sequence ID" value="MPN42782.1"/>
    <property type="molecule type" value="Genomic_DNA"/>
</dbReference>
<accession>A0A645HWE4</accession>
<name>A0A645HWE4_9ZZZZ</name>
<gene>
    <name evidence="1" type="ORF">SDC9_190340</name>
</gene>
<proteinExistence type="predicted"/>
<protein>
    <submittedName>
        <fullName evidence="1">Uncharacterized protein</fullName>
    </submittedName>
</protein>
<reference evidence="1" key="1">
    <citation type="submission" date="2019-08" db="EMBL/GenBank/DDBJ databases">
        <authorList>
            <person name="Kucharzyk K."/>
            <person name="Murdoch R.W."/>
            <person name="Higgins S."/>
            <person name="Loffler F."/>
        </authorList>
    </citation>
    <scope>NUCLEOTIDE SEQUENCE</scope>
</reference>
<dbReference type="AlphaFoldDB" id="A0A645HWE4"/>
<organism evidence="1">
    <name type="scientific">bioreactor metagenome</name>
    <dbReference type="NCBI Taxonomy" id="1076179"/>
    <lineage>
        <taxon>unclassified sequences</taxon>
        <taxon>metagenomes</taxon>
        <taxon>ecological metagenomes</taxon>
    </lineage>
</organism>
<evidence type="ECO:0000313" key="1">
    <source>
        <dbReference type="EMBL" id="MPN42782.1"/>
    </source>
</evidence>
<comment type="caution">
    <text evidence="1">The sequence shown here is derived from an EMBL/GenBank/DDBJ whole genome shotgun (WGS) entry which is preliminary data.</text>
</comment>
<sequence>MHAVVGGDNLPRAAEHQAEGQIGHSVGVGALHVTDHDALRLSGLHRDVIQTRAMFADDFKLFAGCQHLGREIVRADNQRVIVRNLGVERLLVKILASGQSHSPRL</sequence>